<name>A0AAE3ZGP2_9ACTN</name>
<accession>A0AAE3ZGP2</accession>
<sequence length="40" mass="4264">MSNRARKENAVVGKNSSAVLTQEIVDVHGAWVADQGRLVG</sequence>
<reference evidence="1" key="1">
    <citation type="submission" date="2023-07" db="EMBL/GenBank/DDBJ databases">
        <title>Sequencing the genomes of 1000 actinobacteria strains.</title>
        <authorList>
            <person name="Klenk H.-P."/>
        </authorList>
    </citation>
    <scope>NUCLEOTIDE SEQUENCE</scope>
    <source>
        <strain evidence="1">DSM 45977</strain>
    </source>
</reference>
<organism evidence="1 2">
    <name type="scientific">Haloactinomyces albus</name>
    <dbReference type="NCBI Taxonomy" id="1352928"/>
    <lineage>
        <taxon>Bacteria</taxon>
        <taxon>Bacillati</taxon>
        <taxon>Actinomycetota</taxon>
        <taxon>Actinomycetes</taxon>
        <taxon>Actinopolysporales</taxon>
        <taxon>Actinopolysporaceae</taxon>
        <taxon>Haloactinomyces</taxon>
    </lineage>
</organism>
<gene>
    <name evidence="1" type="ORF">JOF55_004837</name>
</gene>
<evidence type="ECO:0000313" key="1">
    <source>
        <dbReference type="EMBL" id="MDR7304593.1"/>
    </source>
</evidence>
<comment type="caution">
    <text evidence="1">The sequence shown here is derived from an EMBL/GenBank/DDBJ whole genome shotgun (WGS) entry which is preliminary data.</text>
</comment>
<dbReference type="Proteomes" id="UP001180845">
    <property type="component" value="Unassembled WGS sequence"/>
</dbReference>
<evidence type="ECO:0000313" key="2">
    <source>
        <dbReference type="Proteomes" id="UP001180845"/>
    </source>
</evidence>
<dbReference type="EMBL" id="JAVDXW010000002">
    <property type="protein sequence ID" value="MDR7304593.1"/>
    <property type="molecule type" value="Genomic_DNA"/>
</dbReference>
<protein>
    <submittedName>
        <fullName evidence="1">Uncharacterized protein</fullName>
    </submittedName>
</protein>
<dbReference type="AlphaFoldDB" id="A0AAE3ZGP2"/>
<keyword evidence="2" id="KW-1185">Reference proteome</keyword>
<proteinExistence type="predicted"/>